<dbReference type="InterPro" id="IPR036526">
    <property type="entry name" value="C-N_Hydrolase_sf"/>
</dbReference>
<proteinExistence type="predicted"/>
<dbReference type="GO" id="GO:0016811">
    <property type="term" value="F:hydrolase activity, acting on carbon-nitrogen (but not peptide) bonds, in linear amides"/>
    <property type="evidence" value="ECO:0007669"/>
    <property type="project" value="TreeGrafter"/>
</dbReference>
<evidence type="ECO:0000259" key="2">
    <source>
        <dbReference type="PROSITE" id="PS50263"/>
    </source>
</evidence>
<comment type="caution">
    <text evidence="3">The sequence shown here is derived from an EMBL/GenBank/DDBJ whole genome shotgun (WGS) entry which is preliminary data.</text>
</comment>
<dbReference type="InterPro" id="IPR050345">
    <property type="entry name" value="Aliph_Amidase/BUP"/>
</dbReference>
<keyword evidence="1" id="KW-0378">Hydrolase</keyword>
<dbReference type="Proteomes" id="UP000484381">
    <property type="component" value="Unassembled WGS sequence"/>
</dbReference>
<dbReference type="Pfam" id="PF00795">
    <property type="entry name" value="CN_hydrolase"/>
    <property type="match status" value="1"/>
</dbReference>
<dbReference type="PANTHER" id="PTHR43674:SF2">
    <property type="entry name" value="BETA-UREIDOPROPIONASE"/>
    <property type="match status" value="1"/>
</dbReference>
<protein>
    <submittedName>
        <fullName evidence="3">Nitrilase</fullName>
    </submittedName>
</protein>
<dbReference type="PROSITE" id="PS50263">
    <property type="entry name" value="CN_HYDROLASE"/>
    <property type="match status" value="1"/>
</dbReference>
<reference evidence="3 4" key="1">
    <citation type="submission" date="2019-10" db="EMBL/GenBank/DDBJ databases">
        <title>Paraburkholderia sp. isolated from nodules of Mimosa pudica from Brazilian Atlantic Forest soils.</title>
        <authorList>
            <person name="Paulitsch F."/>
            <person name="Hungria M."/>
            <person name="Dall'Agnol R."/>
        </authorList>
    </citation>
    <scope>NUCLEOTIDE SEQUENCE [LARGE SCALE GENOMIC DNA]</scope>
    <source>
        <strain evidence="3 4">CNPSo 3157</strain>
    </source>
</reference>
<gene>
    <name evidence="3" type="ORF">GCT13_32320</name>
</gene>
<feature type="domain" description="CN hydrolase" evidence="2">
    <location>
        <begin position="9"/>
        <end position="270"/>
    </location>
</feature>
<accession>A0A7X1TJF9</accession>
<dbReference type="PANTHER" id="PTHR43674">
    <property type="entry name" value="NITRILASE C965.09-RELATED"/>
    <property type="match status" value="1"/>
</dbReference>
<evidence type="ECO:0000313" key="3">
    <source>
        <dbReference type="EMBL" id="MPW21431.1"/>
    </source>
</evidence>
<evidence type="ECO:0000256" key="1">
    <source>
        <dbReference type="ARBA" id="ARBA00022801"/>
    </source>
</evidence>
<dbReference type="InterPro" id="IPR003010">
    <property type="entry name" value="C-N_Hydrolase"/>
</dbReference>
<organism evidence="3 4">
    <name type="scientific">Paraburkholderia franconis</name>
    <dbReference type="NCBI Taxonomy" id="2654983"/>
    <lineage>
        <taxon>Bacteria</taxon>
        <taxon>Pseudomonadati</taxon>
        <taxon>Pseudomonadota</taxon>
        <taxon>Betaproteobacteria</taxon>
        <taxon>Burkholderiales</taxon>
        <taxon>Burkholderiaceae</taxon>
        <taxon>Paraburkholderia</taxon>
    </lineage>
</organism>
<dbReference type="RefSeq" id="WP_152765133.1">
    <property type="nucleotide sequence ID" value="NZ_WHNP01000043.1"/>
</dbReference>
<evidence type="ECO:0000313" key="4">
    <source>
        <dbReference type="Proteomes" id="UP000484381"/>
    </source>
</evidence>
<name>A0A7X1TJF9_9BURK</name>
<dbReference type="AlphaFoldDB" id="A0A7X1TJF9"/>
<dbReference type="SUPFAM" id="SSF56317">
    <property type="entry name" value="Carbon-nitrogen hydrolase"/>
    <property type="match status" value="1"/>
</dbReference>
<keyword evidence="4" id="KW-1185">Reference proteome</keyword>
<dbReference type="Gene3D" id="3.60.110.10">
    <property type="entry name" value="Carbon-nitrogen hydrolase"/>
    <property type="match status" value="1"/>
</dbReference>
<dbReference type="EMBL" id="WHNP01000043">
    <property type="protein sequence ID" value="MPW21431.1"/>
    <property type="molecule type" value="Genomic_DNA"/>
</dbReference>
<sequence length="333" mass="35555">MSSLSIATLRVASMLFTSRRGATADNVARTVAAIERAARDGVGLAVFPEACLTGGIGGPGSSDARKMRRTELRELAQGVDSASVLAVADAVERTGVAAGVGLIEAAPNGEMFSSYVVCLPGGERHVHRKLQPDGERHLARGDRFTVFDTRWGWRLAVLIGGDNYLVENARMAALLGAQLLVAPHARTGACDAASNEWMRRALPARAIDNGMFVVYSDSVHDGVHEEIQAGEGEDAGEGRAAAIVDPCGHVIVQDGQGIRGDEMIVADLDPALIGTSPGHRWLDARRPDLYARLATGRVREMQLDARAFEPRTARARGSVPVSFAMVRRERTRG</sequence>